<dbReference type="GO" id="GO:0006508">
    <property type="term" value="P:proteolysis"/>
    <property type="evidence" value="ECO:0007669"/>
    <property type="project" value="UniProtKB-KW"/>
</dbReference>
<proteinExistence type="predicted"/>
<dbReference type="SUPFAM" id="SSF55486">
    <property type="entry name" value="Metalloproteases ('zincins'), catalytic domain"/>
    <property type="match status" value="1"/>
</dbReference>
<keyword evidence="7" id="KW-1185">Reference proteome</keyword>
<keyword evidence="6" id="KW-0482">Metalloprotease</keyword>
<accession>A0A7H1VMC6</accession>
<dbReference type="RefSeq" id="WP_171003673.1">
    <property type="nucleotide sequence ID" value="NZ_CP061336.1"/>
</dbReference>
<sequence>MKGKKSIIASLILAISIIIGTTAYAANLGTLSYWYSNGSDIARWSSPPTTWSLDSNGFESSDFLHYVNHARGQWRDAGISINSTTDYNESNFTIRGGTYDIMHNYEPSVTTTITGTSLLSLYEEGTWTYGSNSKRGLTVDNVRCYIIYQPGGTSPTEAKYEKTVTHEMGHGLGWCNHSTSSSDVMYGSSSSVNTLTSRDKNHLTQIY</sequence>
<evidence type="ECO:0000256" key="1">
    <source>
        <dbReference type="ARBA" id="ARBA00022670"/>
    </source>
</evidence>
<evidence type="ECO:0000256" key="2">
    <source>
        <dbReference type="ARBA" id="ARBA00022723"/>
    </source>
</evidence>
<keyword evidence="1 6" id="KW-0645">Protease</keyword>
<evidence type="ECO:0000259" key="5">
    <source>
        <dbReference type="Pfam" id="PF00413"/>
    </source>
</evidence>
<evidence type="ECO:0000313" key="7">
    <source>
        <dbReference type="Proteomes" id="UP000306409"/>
    </source>
</evidence>
<reference evidence="6 7" key="1">
    <citation type="submission" date="2020-09" db="EMBL/GenBank/DDBJ databases">
        <title>Characterization and genome sequencing of Ruminiclostridium sp. nov. MA18.</title>
        <authorList>
            <person name="Rettenmaier R."/>
            <person name="Kowollik M.-L."/>
            <person name="Liebl W."/>
            <person name="Zverlov V."/>
        </authorList>
    </citation>
    <scope>NUCLEOTIDE SEQUENCE [LARGE SCALE GENOMIC DNA]</scope>
    <source>
        <strain evidence="6 7">MA18</strain>
    </source>
</reference>
<dbReference type="KEGG" id="rher:EHE19_017050"/>
<keyword evidence="4" id="KW-0862">Zinc</keyword>
<protein>
    <submittedName>
        <fullName evidence="6">Matrixin family metalloprotease</fullName>
    </submittedName>
</protein>
<dbReference type="GO" id="GO:0031012">
    <property type="term" value="C:extracellular matrix"/>
    <property type="evidence" value="ECO:0007669"/>
    <property type="project" value="InterPro"/>
</dbReference>
<evidence type="ECO:0000313" key="6">
    <source>
        <dbReference type="EMBL" id="QNU66538.1"/>
    </source>
</evidence>
<dbReference type="Gene3D" id="3.40.390.10">
    <property type="entry name" value="Collagenase (Catalytic Domain)"/>
    <property type="match status" value="1"/>
</dbReference>
<dbReference type="EMBL" id="CP061336">
    <property type="protein sequence ID" value="QNU66538.1"/>
    <property type="molecule type" value="Genomic_DNA"/>
</dbReference>
<feature type="domain" description="Peptidase M10 metallopeptidase" evidence="5">
    <location>
        <begin position="73"/>
        <end position="207"/>
    </location>
</feature>
<dbReference type="AlphaFoldDB" id="A0A7H1VMC6"/>
<dbReference type="Pfam" id="PF00413">
    <property type="entry name" value="Peptidase_M10"/>
    <property type="match status" value="1"/>
</dbReference>
<dbReference type="GO" id="GO:0008270">
    <property type="term" value="F:zinc ion binding"/>
    <property type="evidence" value="ECO:0007669"/>
    <property type="project" value="InterPro"/>
</dbReference>
<dbReference type="InterPro" id="IPR024079">
    <property type="entry name" value="MetalloPept_cat_dom_sf"/>
</dbReference>
<gene>
    <name evidence="6" type="ORF">EHE19_017050</name>
</gene>
<dbReference type="GO" id="GO:0004222">
    <property type="term" value="F:metalloendopeptidase activity"/>
    <property type="evidence" value="ECO:0007669"/>
    <property type="project" value="InterPro"/>
</dbReference>
<keyword evidence="2" id="KW-0479">Metal-binding</keyword>
<evidence type="ECO:0000256" key="4">
    <source>
        <dbReference type="ARBA" id="ARBA00022833"/>
    </source>
</evidence>
<dbReference type="Proteomes" id="UP000306409">
    <property type="component" value="Chromosome"/>
</dbReference>
<keyword evidence="3" id="KW-0378">Hydrolase</keyword>
<organism evidence="6 7">
    <name type="scientific">Ruminiclostridium herbifermentans</name>
    <dbReference type="NCBI Taxonomy" id="2488810"/>
    <lineage>
        <taxon>Bacteria</taxon>
        <taxon>Bacillati</taxon>
        <taxon>Bacillota</taxon>
        <taxon>Clostridia</taxon>
        <taxon>Eubacteriales</taxon>
        <taxon>Oscillospiraceae</taxon>
        <taxon>Ruminiclostridium</taxon>
    </lineage>
</organism>
<dbReference type="InterPro" id="IPR001818">
    <property type="entry name" value="Pept_M10_metallopeptidase"/>
</dbReference>
<evidence type="ECO:0000256" key="3">
    <source>
        <dbReference type="ARBA" id="ARBA00022801"/>
    </source>
</evidence>
<name>A0A7H1VMC6_9FIRM</name>